<evidence type="ECO:0000313" key="2">
    <source>
        <dbReference type="Proteomes" id="UP000887577"/>
    </source>
</evidence>
<proteinExistence type="predicted"/>
<evidence type="ECO:0000313" key="3">
    <source>
        <dbReference type="WBParaSite" id="PSU_v2.g12898.t1"/>
    </source>
</evidence>
<reference evidence="3" key="1">
    <citation type="submission" date="2022-11" db="UniProtKB">
        <authorList>
            <consortium name="WormBaseParasite"/>
        </authorList>
    </citation>
    <scope>IDENTIFICATION</scope>
</reference>
<dbReference type="AlphaFoldDB" id="A0A914Y0A7"/>
<keyword evidence="2" id="KW-1185">Reference proteome</keyword>
<protein>
    <submittedName>
        <fullName evidence="3">Uncharacterized protein</fullName>
    </submittedName>
</protein>
<dbReference type="Proteomes" id="UP000887577">
    <property type="component" value="Unplaced"/>
</dbReference>
<evidence type="ECO:0000256" key="1">
    <source>
        <dbReference type="SAM" id="MobiDB-lite"/>
    </source>
</evidence>
<name>A0A914Y0A7_9BILA</name>
<feature type="region of interest" description="Disordered" evidence="1">
    <location>
        <begin position="1"/>
        <end position="32"/>
    </location>
</feature>
<accession>A0A914Y0A7</accession>
<dbReference type="WBParaSite" id="PSU_v2.g12898.t1">
    <property type="protein sequence ID" value="PSU_v2.g12898.t1"/>
    <property type="gene ID" value="PSU_v2.g12898"/>
</dbReference>
<organism evidence="2 3">
    <name type="scientific">Panagrolaimus superbus</name>
    <dbReference type="NCBI Taxonomy" id="310955"/>
    <lineage>
        <taxon>Eukaryota</taxon>
        <taxon>Metazoa</taxon>
        <taxon>Ecdysozoa</taxon>
        <taxon>Nematoda</taxon>
        <taxon>Chromadorea</taxon>
        <taxon>Rhabditida</taxon>
        <taxon>Tylenchina</taxon>
        <taxon>Panagrolaimomorpha</taxon>
        <taxon>Panagrolaimoidea</taxon>
        <taxon>Panagrolaimidae</taxon>
        <taxon>Panagrolaimus</taxon>
    </lineage>
</organism>
<sequence length="94" mass="10651">MGQFPAKFREMSGRNAAGAGEVGASGNLSYDPDEKWSNLYREREKNHLYKWVGTRSGGELITIYEKEGEDGVLKFAQEKIESMMYEKWPGTPVN</sequence>